<feature type="domain" description="Pyrin" evidence="3">
    <location>
        <begin position="1"/>
        <end position="90"/>
    </location>
</feature>
<dbReference type="CDD" id="cd08321">
    <property type="entry name" value="Pyrin_ASC-like"/>
    <property type="match status" value="1"/>
</dbReference>
<dbReference type="Gene3D" id="3.40.50.300">
    <property type="entry name" value="P-loop containing nucleotide triphosphate hydrolases"/>
    <property type="match status" value="1"/>
</dbReference>
<evidence type="ECO:0000313" key="5">
    <source>
        <dbReference type="Proteomes" id="UP000829720"/>
    </source>
</evidence>
<dbReference type="Proteomes" id="UP000829720">
    <property type="component" value="Unassembled WGS sequence"/>
</dbReference>
<dbReference type="SUPFAM" id="SSF52540">
    <property type="entry name" value="P-loop containing nucleoside triphosphate hydrolases"/>
    <property type="match status" value="1"/>
</dbReference>
<sequence length="132" mass="14311">MAGVPSMLITTLDDLIADELKRFKFWLSNELPEGFNSIGRGKLEGKGVVETVDLMVGAYGEEDAVKVTLYALRKTDQNNLAQKLEKAHIMSREKHGSPDMRIVLVGKSGAGKSASGNTILGRKAFKSEFSPG</sequence>
<dbReference type="InterPro" id="IPR011029">
    <property type="entry name" value="DEATH-like_dom_sf"/>
</dbReference>
<comment type="caution">
    <text evidence="4">The sequence shown here is derived from an EMBL/GenBank/DDBJ whole genome shotgun (WGS) entry which is preliminary data.</text>
</comment>
<dbReference type="InterPro" id="IPR004020">
    <property type="entry name" value="DAPIN"/>
</dbReference>
<evidence type="ECO:0000259" key="3">
    <source>
        <dbReference type="PROSITE" id="PS50824"/>
    </source>
</evidence>
<evidence type="ECO:0000256" key="1">
    <source>
        <dbReference type="ARBA" id="ARBA00008535"/>
    </source>
</evidence>
<comment type="similarity">
    <text evidence="1">Belongs to the TRAFAC class TrmE-Era-EngA-EngB-Septin-like GTPase superfamily. AIG1/Toc34/Toc159-like paraseptin GTPase family. IAN subfamily.</text>
</comment>
<dbReference type="AlphaFoldDB" id="A0A8T3CNP9"/>
<proteinExistence type="inferred from homology"/>
<dbReference type="Pfam" id="PF02758">
    <property type="entry name" value="PYRIN"/>
    <property type="match status" value="1"/>
</dbReference>
<evidence type="ECO:0000256" key="2">
    <source>
        <dbReference type="ARBA" id="ARBA00022741"/>
    </source>
</evidence>
<organism evidence="4 5">
    <name type="scientific">Albula goreensis</name>
    <dbReference type="NCBI Taxonomy" id="1534307"/>
    <lineage>
        <taxon>Eukaryota</taxon>
        <taxon>Metazoa</taxon>
        <taxon>Chordata</taxon>
        <taxon>Craniata</taxon>
        <taxon>Vertebrata</taxon>
        <taxon>Euteleostomi</taxon>
        <taxon>Actinopterygii</taxon>
        <taxon>Neopterygii</taxon>
        <taxon>Teleostei</taxon>
        <taxon>Albuliformes</taxon>
        <taxon>Albulidae</taxon>
        <taxon>Albula</taxon>
    </lineage>
</organism>
<dbReference type="Gene3D" id="1.10.533.10">
    <property type="entry name" value="Death Domain, Fas"/>
    <property type="match status" value="1"/>
</dbReference>
<reference evidence="4" key="1">
    <citation type="submission" date="2021-01" db="EMBL/GenBank/DDBJ databases">
        <authorList>
            <person name="Zahm M."/>
            <person name="Roques C."/>
            <person name="Cabau C."/>
            <person name="Klopp C."/>
            <person name="Donnadieu C."/>
            <person name="Jouanno E."/>
            <person name="Lampietro C."/>
            <person name="Louis A."/>
            <person name="Herpin A."/>
            <person name="Echchiki A."/>
            <person name="Berthelot C."/>
            <person name="Parey E."/>
            <person name="Roest-Crollius H."/>
            <person name="Braasch I."/>
            <person name="Postlethwait J."/>
            <person name="Bobe J."/>
            <person name="Montfort J."/>
            <person name="Bouchez O."/>
            <person name="Begum T."/>
            <person name="Mejri S."/>
            <person name="Adams A."/>
            <person name="Chen W.-J."/>
            <person name="Guiguen Y."/>
        </authorList>
    </citation>
    <scope>NUCLEOTIDE SEQUENCE</scope>
    <source>
        <tissue evidence="4">Blood</tissue>
    </source>
</reference>
<keyword evidence="5" id="KW-1185">Reference proteome</keyword>
<name>A0A8T3CNP9_9TELE</name>
<dbReference type="InterPro" id="IPR027417">
    <property type="entry name" value="P-loop_NTPase"/>
</dbReference>
<dbReference type="EMBL" id="JAERUA010000022">
    <property type="protein sequence ID" value="KAI1884345.1"/>
    <property type="molecule type" value="Genomic_DNA"/>
</dbReference>
<dbReference type="SUPFAM" id="SSF47986">
    <property type="entry name" value="DEATH domain"/>
    <property type="match status" value="1"/>
</dbReference>
<dbReference type="Pfam" id="PF04548">
    <property type="entry name" value="AIG1"/>
    <property type="match status" value="1"/>
</dbReference>
<dbReference type="OrthoDB" id="10058437at2759"/>
<gene>
    <name evidence="4" type="ORF">AGOR_G00225460</name>
</gene>
<dbReference type="InterPro" id="IPR006703">
    <property type="entry name" value="G_AIG1"/>
</dbReference>
<evidence type="ECO:0000313" key="4">
    <source>
        <dbReference type="EMBL" id="KAI1884345.1"/>
    </source>
</evidence>
<accession>A0A8T3CNP9</accession>
<dbReference type="SMART" id="SM01289">
    <property type="entry name" value="PYRIN"/>
    <property type="match status" value="1"/>
</dbReference>
<keyword evidence="2" id="KW-0547">Nucleotide-binding</keyword>
<protein>
    <recommendedName>
        <fullName evidence="3">Pyrin domain-containing protein</fullName>
    </recommendedName>
</protein>
<dbReference type="PROSITE" id="PS50824">
    <property type="entry name" value="DAPIN"/>
    <property type="match status" value="1"/>
</dbReference>
<dbReference type="GO" id="GO:0005525">
    <property type="term" value="F:GTP binding"/>
    <property type="evidence" value="ECO:0007669"/>
    <property type="project" value="InterPro"/>
</dbReference>